<dbReference type="Pfam" id="PF04616">
    <property type="entry name" value="Glyco_hydro_43"/>
    <property type="match status" value="1"/>
</dbReference>
<dbReference type="Gene3D" id="2.115.10.20">
    <property type="entry name" value="Glycosyl hydrolase domain, family 43"/>
    <property type="match status" value="2"/>
</dbReference>
<evidence type="ECO:0000313" key="7">
    <source>
        <dbReference type="Proteomes" id="UP000660024"/>
    </source>
</evidence>
<name>A0ABS1BGX5_9SPHI</name>
<dbReference type="PANTHER" id="PTHR22925:SF3">
    <property type="entry name" value="GLYCOSYL HYDROLASE FAMILY PROTEIN 43"/>
    <property type="match status" value="1"/>
</dbReference>
<keyword evidence="3 4" id="KW-0326">Glycosidase</keyword>
<evidence type="ECO:0000256" key="4">
    <source>
        <dbReference type="RuleBase" id="RU361187"/>
    </source>
</evidence>
<protein>
    <submittedName>
        <fullName evidence="6">Family 43 glycosylhydrolase</fullName>
    </submittedName>
</protein>
<comment type="caution">
    <text evidence="6">The sequence shown here is derived from an EMBL/GenBank/DDBJ whole genome shotgun (WGS) entry which is preliminary data.</text>
</comment>
<sequence length="474" mass="54257">MKKILTQLLLAVSFITGAFAQQKIEVNNEHPRTDTQGNIVDAHDGRVVQFGDTFYWYGTHYGDTNGFVHTNKYVVYSSKNLKTWKFEGDLFQSAPEGVYYRPHVIYNKKTHQYVMWYNWYPKLWNGQFGVAVSNSPTGPFNIINENAKVKHSDLGVGDLGLFVDDNQKAYLSYNTINGHSVSVEELDDDYTASKLIGSEFIAKDCEAGSMFKRDGIYYLLTDYTCCFCTQGSGARVYIAKNPLGPYTLSNNINRYPGEYAALLNDGFAKDNQYINLTQKSNEIELELNDFENISSLQIHQFTGDRKGQCGEVGNPKVHDPILDYGFEISYFEDGVWKKLIIRQKEILKTALSNTYQLSFDGIKTDKISIKPIFKNEAEVFHLSEISINQNSKNFRAYIKNNNGKPIIPAQQAYVMRVETKKGPQFIWMGDLWGSALDNVKGHDFQYWSAPLTFYKNGWIKPLEYTNQWKLKISK</sequence>
<proteinExistence type="inferred from homology"/>
<feature type="chain" id="PRO_5047446681" evidence="5">
    <location>
        <begin position="21"/>
        <end position="474"/>
    </location>
</feature>
<feature type="signal peptide" evidence="5">
    <location>
        <begin position="1"/>
        <end position="20"/>
    </location>
</feature>
<organism evidence="6 7">
    <name type="scientific">Pedobacter segetis</name>
    <dbReference type="NCBI Taxonomy" id="2793069"/>
    <lineage>
        <taxon>Bacteria</taxon>
        <taxon>Pseudomonadati</taxon>
        <taxon>Bacteroidota</taxon>
        <taxon>Sphingobacteriia</taxon>
        <taxon>Sphingobacteriales</taxon>
        <taxon>Sphingobacteriaceae</taxon>
        <taxon>Pedobacter</taxon>
    </lineage>
</organism>
<dbReference type="InterPro" id="IPR006710">
    <property type="entry name" value="Glyco_hydro_43"/>
</dbReference>
<accession>A0ABS1BGX5</accession>
<dbReference type="EMBL" id="JAEHFY010000004">
    <property type="protein sequence ID" value="MBK0382097.1"/>
    <property type="molecule type" value="Genomic_DNA"/>
</dbReference>
<reference evidence="6 7" key="1">
    <citation type="submission" date="2020-12" db="EMBL/GenBank/DDBJ databases">
        <title>Bacterial novel species Pedobacter sp. SD-b isolated from soil.</title>
        <authorList>
            <person name="Jung H.-Y."/>
        </authorList>
    </citation>
    <scope>NUCLEOTIDE SEQUENCE [LARGE SCALE GENOMIC DNA]</scope>
    <source>
        <strain evidence="6 7">SD-b</strain>
    </source>
</reference>
<dbReference type="RefSeq" id="WP_200584874.1">
    <property type="nucleotide sequence ID" value="NZ_JAEHFY010000004.1"/>
</dbReference>
<dbReference type="SUPFAM" id="SSF75005">
    <property type="entry name" value="Arabinanase/levansucrase/invertase"/>
    <property type="match status" value="1"/>
</dbReference>
<evidence type="ECO:0000256" key="1">
    <source>
        <dbReference type="ARBA" id="ARBA00009865"/>
    </source>
</evidence>
<evidence type="ECO:0000313" key="6">
    <source>
        <dbReference type="EMBL" id="MBK0382097.1"/>
    </source>
</evidence>
<keyword evidence="7" id="KW-1185">Reference proteome</keyword>
<dbReference type="PANTHER" id="PTHR22925">
    <property type="entry name" value="GLYCOSYL HYDROLASE 43 FAMILY MEMBER"/>
    <property type="match status" value="1"/>
</dbReference>
<keyword evidence="5" id="KW-0732">Signal</keyword>
<evidence type="ECO:0000256" key="2">
    <source>
        <dbReference type="ARBA" id="ARBA00022801"/>
    </source>
</evidence>
<gene>
    <name evidence="6" type="ORF">I5M32_03915</name>
</gene>
<comment type="similarity">
    <text evidence="1 4">Belongs to the glycosyl hydrolase 43 family.</text>
</comment>
<keyword evidence="2 4" id="KW-0378">Hydrolase</keyword>
<dbReference type="InterPro" id="IPR023296">
    <property type="entry name" value="Glyco_hydro_beta-prop_sf"/>
</dbReference>
<dbReference type="Proteomes" id="UP000660024">
    <property type="component" value="Unassembled WGS sequence"/>
</dbReference>
<evidence type="ECO:0000256" key="5">
    <source>
        <dbReference type="SAM" id="SignalP"/>
    </source>
</evidence>
<evidence type="ECO:0000256" key="3">
    <source>
        <dbReference type="ARBA" id="ARBA00023295"/>
    </source>
</evidence>